<name>A0A9W5IQV9_NEISU</name>
<gene>
    <name evidence="1" type="ORF">NEISUBOT_04526</name>
</gene>
<dbReference type="AlphaFoldDB" id="A0A9W5IQV9"/>
<evidence type="ECO:0000313" key="2">
    <source>
        <dbReference type="Proteomes" id="UP000004621"/>
    </source>
</evidence>
<comment type="caution">
    <text evidence="1">The sequence shown here is derived from an EMBL/GenBank/DDBJ whole genome shotgun (WGS) entry which is preliminary data.</text>
</comment>
<sequence>MAIFKQPPIQWGFLGNSYLWRKLAQYFSGKDMPPERHRFEAAIIGAVWVLTGHRLDREEQFKVNRYNQGGTSDGIVSCRFWLETAIPLLWQRQAKLKPRKFWQFGKK</sequence>
<dbReference type="Proteomes" id="UP000004621">
    <property type="component" value="Unassembled WGS sequence"/>
</dbReference>
<protein>
    <submittedName>
        <fullName evidence="1">Uncharacterized protein</fullName>
    </submittedName>
</protein>
<proteinExistence type="predicted"/>
<dbReference type="EMBL" id="ACEO02000006">
    <property type="protein sequence ID" value="EFC52122.1"/>
    <property type="molecule type" value="Genomic_DNA"/>
</dbReference>
<reference evidence="1 2" key="1">
    <citation type="submission" date="2010-01" db="EMBL/GenBank/DDBJ databases">
        <authorList>
            <person name="Weinstock G."/>
            <person name="Sodergren E."/>
            <person name="Clifton S."/>
            <person name="Fulton L."/>
            <person name="Fulton B."/>
            <person name="Courtney L."/>
            <person name="Fronick C."/>
            <person name="Harrison M."/>
            <person name="Strong C."/>
            <person name="Farmer C."/>
            <person name="Delahaunty K."/>
            <person name="Markovic C."/>
            <person name="Hall O."/>
            <person name="Minx P."/>
            <person name="Tomlinson C."/>
            <person name="Mitreva M."/>
            <person name="Nelson J."/>
            <person name="Hou S."/>
            <person name="Wollam A."/>
            <person name="Pepin K.H."/>
            <person name="Johnson M."/>
            <person name="Bhonagiri V."/>
            <person name="Nash W.E."/>
            <person name="Warren W."/>
            <person name="Chinwalla A."/>
            <person name="Mardis E.R."/>
            <person name="Wilson R.K."/>
        </authorList>
    </citation>
    <scope>NUCLEOTIDE SEQUENCE [LARGE SCALE GENOMIC DNA]</scope>
    <source>
        <strain evidence="1 2">NJ9703</strain>
    </source>
</reference>
<dbReference type="RefSeq" id="WP_004520147.1">
    <property type="nucleotide sequence ID" value="NZ_ACEO02000006.1"/>
</dbReference>
<evidence type="ECO:0000313" key="1">
    <source>
        <dbReference type="EMBL" id="EFC52122.1"/>
    </source>
</evidence>
<accession>A0A9W5IQV9</accession>
<organism evidence="1 2">
    <name type="scientific">Neisseria subflava NJ9703</name>
    <dbReference type="NCBI Taxonomy" id="546268"/>
    <lineage>
        <taxon>Bacteria</taxon>
        <taxon>Pseudomonadati</taxon>
        <taxon>Pseudomonadota</taxon>
        <taxon>Betaproteobacteria</taxon>
        <taxon>Neisseriales</taxon>
        <taxon>Neisseriaceae</taxon>
        <taxon>Neisseria</taxon>
    </lineage>
</organism>